<evidence type="ECO:0000313" key="3">
    <source>
        <dbReference type="Proteomes" id="UP000549616"/>
    </source>
</evidence>
<evidence type="ECO:0000313" key="2">
    <source>
        <dbReference type="EMBL" id="NYI91364.1"/>
    </source>
</evidence>
<protein>
    <submittedName>
        <fullName evidence="2">Uncharacterized protein</fullName>
    </submittedName>
</protein>
<dbReference type="EMBL" id="JACCFK010000001">
    <property type="protein sequence ID" value="NYI91364.1"/>
    <property type="molecule type" value="Genomic_DNA"/>
</dbReference>
<gene>
    <name evidence="2" type="ORF">HNR02_004687</name>
</gene>
<dbReference type="Proteomes" id="UP000549616">
    <property type="component" value="Unassembled WGS sequence"/>
</dbReference>
<reference evidence="2 3" key="1">
    <citation type="submission" date="2020-07" db="EMBL/GenBank/DDBJ databases">
        <title>Sequencing the genomes of 1000 actinobacteria strains.</title>
        <authorList>
            <person name="Klenk H.-P."/>
        </authorList>
    </citation>
    <scope>NUCLEOTIDE SEQUENCE [LARGE SCALE GENOMIC DNA]</scope>
    <source>
        <strain evidence="2 3">DSM 104006</strain>
    </source>
</reference>
<feature type="transmembrane region" description="Helical" evidence="1">
    <location>
        <begin position="75"/>
        <end position="95"/>
    </location>
</feature>
<keyword evidence="1" id="KW-0812">Transmembrane</keyword>
<keyword evidence="3" id="KW-1185">Reference proteome</keyword>
<dbReference type="RefSeq" id="WP_312861105.1">
    <property type="nucleotide sequence ID" value="NZ_JACCFK010000001.1"/>
</dbReference>
<evidence type="ECO:0000256" key="1">
    <source>
        <dbReference type="SAM" id="Phobius"/>
    </source>
</evidence>
<dbReference type="AlphaFoldDB" id="A0A853B9B5"/>
<accession>A0A853B9B5</accession>
<proteinExistence type="predicted"/>
<comment type="caution">
    <text evidence="2">The sequence shown here is derived from an EMBL/GenBank/DDBJ whole genome shotgun (WGS) entry which is preliminary data.</text>
</comment>
<feature type="transmembrane region" description="Helical" evidence="1">
    <location>
        <begin position="43"/>
        <end position="63"/>
    </location>
</feature>
<keyword evidence="1" id="KW-0472">Membrane</keyword>
<organism evidence="2 3">
    <name type="scientific">Amycolatopsis endophytica</name>
    <dbReference type="NCBI Taxonomy" id="860233"/>
    <lineage>
        <taxon>Bacteria</taxon>
        <taxon>Bacillati</taxon>
        <taxon>Actinomycetota</taxon>
        <taxon>Actinomycetes</taxon>
        <taxon>Pseudonocardiales</taxon>
        <taxon>Pseudonocardiaceae</taxon>
        <taxon>Amycolatopsis</taxon>
    </lineage>
</organism>
<sequence length="105" mass="11158">MTCASRISSARTRCRRCHWSRCCCSWRRGGSRACGPASRGPGWWWSPGFGYAGVVALVTWQALRGQPLIHPDARTLLALGALVAAVAAGAAWSLSGSARQKVSVS</sequence>
<keyword evidence="1" id="KW-1133">Transmembrane helix</keyword>
<name>A0A853B9B5_9PSEU</name>